<dbReference type="Proteomes" id="UP000009234">
    <property type="component" value="Chromosome"/>
</dbReference>
<reference evidence="2 3" key="2">
    <citation type="journal article" date="2012" name="Stand. Genomic Sci.">
        <title>Complete genome sequence of the sulfate-reducing firmicute Desulfotomaculum ruminis type strain (DL(T)).</title>
        <authorList>
            <person name="Spring S."/>
            <person name="Visser M."/>
            <person name="Lu M."/>
            <person name="Copeland A."/>
            <person name="Lapidus A."/>
            <person name="Lucas S."/>
            <person name="Cheng J.F."/>
            <person name="Han C."/>
            <person name="Tapia R."/>
            <person name="Goodwin L.A."/>
            <person name="Pitluck S."/>
            <person name="Ivanova N."/>
            <person name="Land M."/>
            <person name="Hauser L."/>
            <person name="Larimer F."/>
            <person name="Rohde M."/>
            <person name="Goker M."/>
            <person name="Detter J.C."/>
            <person name="Kyrpides N.C."/>
            <person name="Woyke T."/>
            <person name="Schaap P.J."/>
            <person name="Plugge C.M."/>
            <person name="Muyzer G."/>
            <person name="Kuever J."/>
            <person name="Pereira I.A."/>
            <person name="Parshina S.N."/>
            <person name="Bernier-Latmani R."/>
            <person name="Stams A.J."/>
            <person name="Klenk H.P."/>
        </authorList>
    </citation>
    <scope>NUCLEOTIDE SEQUENCE [LARGE SCALE GENOMIC DNA]</scope>
    <source>
        <strain evidence="3">ATCC 23193 / DSM 2154 / NCIB 8452 / DL</strain>
    </source>
</reference>
<dbReference type="OrthoDB" id="1812094at2"/>
<organism evidence="2 3">
    <name type="scientific">Desulforamulus ruminis (strain ATCC 23193 / DSM 2154 / NCIMB 8452 / DL)</name>
    <name type="common">Desulfotomaculum ruminis</name>
    <dbReference type="NCBI Taxonomy" id="696281"/>
    <lineage>
        <taxon>Bacteria</taxon>
        <taxon>Bacillati</taxon>
        <taxon>Bacillota</taxon>
        <taxon>Clostridia</taxon>
        <taxon>Eubacteriales</taxon>
        <taxon>Peptococcaceae</taxon>
        <taxon>Desulforamulus</taxon>
    </lineage>
</organism>
<dbReference type="AlphaFoldDB" id="F6DTX7"/>
<sequence>MIITGFYVRANKSRIINKSKVKDLIRFCGTALIAVNTAVIGSPNQVMASTGTDVIGRIAGTTFGPGGPGTLIISLLLIALVGWLSGYIAQACGKGQVAGMIHVTTVFSCIALVAESALKALGSLTKFLG</sequence>
<evidence type="ECO:0000256" key="1">
    <source>
        <dbReference type="SAM" id="Phobius"/>
    </source>
</evidence>
<proteinExistence type="predicted"/>
<keyword evidence="1" id="KW-0472">Membrane</keyword>
<reference evidence="3" key="1">
    <citation type="submission" date="2011-05" db="EMBL/GenBank/DDBJ databases">
        <title>Complete sequence of Desulfotomaculum ruminis DSM 2154.</title>
        <authorList>
            <person name="Lucas S."/>
            <person name="Copeland A."/>
            <person name="Lapidus A."/>
            <person name="Cheng J.-F."/>
            <person name="Goodwin L."/>
            <person name="Pitluck S."/>
            <person name="Lu M."/>
            <person name="Detter J.C."/>
            <person name="Han C."/>
            <person name="Tapia R."/>
            <person name="Land M."/>
            <person name="Hauser L."/>
            <person name="Kyrpides N."/>
            <person name="Ivanova N."/>
            <person name="Mikhailova N."/>
            <person name="Pagani I."/>
            <person name="Stams A.J.M."/>
            <person name="Plugge C.M."/>
            <person name="Muyzer G."/>
            <person name="Kuever J."/>
            <person name="Parshina S.N."/>
            <person name="Ivanova A.E."/>
            <person name="Nazina T.N."/>
            <person name="Brambilla E."/>
            <person name="Spring S."/>
            <person name="Klenk H.-P."/>
            <person name="Woyke T."/>
        </authorList>
    </citation>
    <scope>NUCLEOTIDE SEQUENCE [LARGE SCALE GENOMIC DNA]</scope>
    <source>
        <strain evidence="3">ATCC 23193 / DSM 2154 / NCIB 8452 / DL</strain>
    </source>
</reference>
<evidence type="ECO:0000313" key="3">
    <source>
        <dbReference type="Proteomes" id="UP000009234"/>
    </source>
</evidence>
<accession>F6DTX7</accession>
<feature type="transmembrane region" description="Helical" evidence="1">
    <location>
        <begin position="101"/>
        <end position="121"/>
    </location>
</feature>
<name>F6DTX7_DESRL</name>
<dbReference type="STRING" id="696281.Desru_0711"/>
<keyword evidence="1" id="KW-0812">Transmembrane</keyword>
<keyword evidence="3" id="KW-1185">Reference proteome</keyword>
<dbReference type="RefSeq" id="WP_013840769.1">
    <property type="nucleotide sequence ID" value="NC_015589.1"/>
</dbReference>
<gene>
    <name evidence="2" type="ordered locus">Desru_0711</name>
</gene>
<dbReference type="KEGG" id="dru:Desru_0711"/>
<dbReference type="EMBL" id="CP002780">
    <property type="protein sequence ID" value="AEG58995.1"/>
    <property type="molecule type" value="Genomic_DNA"/>
</dbReference>
<dbReference type="HOGENOM" id="CLU_159856_0_0_9"/>
<protein>
    <submittedName>
        <fullName evidence="2">Uncharacterized protein</fullName>
    </submittedName>
</protein>
<keyword evidence="1" id="KW-1133">Transmembrane helix</keyword>
<feature type="transmembrane region" description="Helical" evidence="1">
    <location>
        <begin position="24"/>
        <end position="42"/>
    </location>
</feature>
<evidence type="ECO:0000313" key="2">
    <source>
        <dbReference type="EMBL" id="AEG58995.1"/>
    </source>
</evidence>
<feature type="transmembrane region" description="Helical" evidence="1">
    <location>
        <begin position="71"/>
        <end position="89"/>
    </location>
</feature>